<name>A0A4E9FKN8_BRUMA</name>
<dbReference type="STRING" id="6279.A0A5S6PE07"/>
<reference evidence="3" key="1">
    <citation type="journal article" date="2007" name="Science">
        <title>Draft genome of the filarial nematode parasite Brugia malayi.</title>
        <authorList>
            <person name="Ghedin E."/>
            <person name="Wang S."/>
            <person name="Spiro D."/>
            <person name="Caler E."/>
            <person name="Zhao Q."/>
            <person name="Crabtree J."/>
            <person name="Allen J.E."/>
            <person name="Delcher A.L."/>
            <person name="Guiliano D.B."/>
            <person name="Miranda-Saavedra D."/>
            <person name="Angiuoli S.V."/>
            <person name="Creasy T."/>
            <person name="Amedeo P."/>
            <person name="Haas B."/>
            <person name="El-Sayed N.M."/>
            <person name="Wortman J.R."/>
            <person name="Feldblyum T."/>
            <person name="Tallon L."/>
            <person name="Schatz M."/>
            <person name="Shumway M."/>
            <person name="Koo H."/>
            <person name="Salzberg S.L."/>
            <person name="Schobel S."/>
            <person name="Pertea M."/>
            <person name="Pop M."/>
            <person name="White O."/>
            <person name="Barton G.J."/>
            <person name="Carlow C.K."/>
            <person name="Crawford M.J."/>
            <person name="Daub J."/>
            <person name="Dimmic M.W."/>
            <person name="Estes C.F."/>
            <person name="Foster J.M."/>
            <person name="Ganatra M."/>
            <person name="Gregory W.F."/>
            <person name="Johnson N.M."/>
            <person name="Jin J."/>
            <person name="Komuniecki R."/>
            <person name="Korf I."/>
            <person name="Kumar S."/>
            <person name="Laney S."/>
            <person name="Li B.W."/>
            <person name="Li W."/>
            <person name="Lindblom T.H."/>
            <person name="Lustigman S."/>
            <person name="Ma D."/>
            <person name="Maina C.V."/>
            <person name="Martin D.M."/>
            <person name="McCarter J.P."/>
            <person name="McReynolds L."/>
            <person name="Mitreva M."/>
            <person name="Nutman T.B."/>
            <person name="Parkinson J."/>
            <person name="Peregrin-Alvarez J.M."/>
            <person name="Poole C."/>
            <person name="Ren Q."/>
            <person name="Saunders L."/>
            <person name="Sluder A.E."/>
            <person name="Smith K."/>
            <person name="Stanke M."/>
            <person name="Unnasch T.R."/>
            <person name="Ware J."/>
            <person name="Wei A.D."/>
            <person name="Weil G."/>
            <person name="Williams D.J."/>
            <person name="Zhang Y."/>
            <person name="Williams S.A."/>
            <person name="Fraser-Liggett C."/>
            <person name="Slatko B."/>
            <person name="Blaxter M.L."/>
            <person name="Scott A.L."/>
        </authorList>
    </citation>
    <scope>NUCLEOTIDE SEQUENCE</scope>
    <source>
        <strain evidence="3">FR3</strain>
    </source>
</reference>
<protein>
    <submittedName>
        <fullName evidence="2 4">Uncharacterized protein</fullName>
    </submittedName>
</protein>
<feature type="compositionally biased region" description="Polar residues" evidence="1">
    <location>
        <begin position="1"/>
        <end position="13"/>
    </location>
</feature>
<dbReference type="Proteomes" id="UP000006672">
    <property type="component" value="Unassembled WGS sequence"/>
</dbReference>
<dbReference type="RefSeq" id="XP_042936657.1">
    <property type="nucleotide sequence ID" value="XM_043080723.1"/>
</dbReference>
<dbReference type="WBParaSite" id="Bm17654.1">
    <property type="protein sequence ID" value="Bm17654.1"/>
    <property type="gene ID" value="WBGene00268796"/>
</dbReference>
<feature type="region of interest" description="Disordered" evidence="1">
    <location>
        <begin position="1"/>
        <end position="24"/>
    </location>
</feature>
<sequence>MSDTVSRTNSSSHPGDPAQSLHGDKLQPVVGSESIAGYFERSIDFLNTMLRKDKSSCMITYTPTIYIYTRYLLKISATRKELDSSDSKVSFCSLVVMEKDADDKSWKLGKPIKMMNSLSQSTKIDYQFLLNKRGWQSLSSNCGHKYFSLYICNPVIYEIEVSEIH</sequence>
<dbReference type="AlphaFoldDB" id="A0A4E9FKN8"/>
<keyword evidence="3" id="KW-1185">Reference proteome</keyword>
<dbReference type="Gene3D" id="3.40.50.1240">
    <property type="entry name" value="Phosphoglycerate mutase-like"/>
    <property type="match status" value="1"/>
</dbReference>
<evidence type="ECO:0000256" key="1">
    <source>
        <dbReference type="SAM" id="MobiDB-lite"/>
    </source>
</evidence>
<dbReference type="GeneID" id="66058914"/>
<dbReference type="EMBL" id="CAAKNF010000194">
    <property type="protein sequence ID" value="VIO96889.1"/>
    <property type="molecule type" value="Genomic_DNA"/>
</dbReference>
<gene>
    <name evidence="2 4" type="primary">Bm17654</name>
    <name evidence="2" type="ORF">BM_BM17654</name>
</gene>
<reference evidence="2" key="2">
    <citation type="submission" date="2019-04" db="EMBL/GenBank/DDBJ databases">
        <authorList>
            <person name="Howe K."/>
            <person name="Paulini M."/>
            <person name="Williams G."/>
        </authorList>
    </citation>
    <scope>NUCLEOTIDE SEQUENCE [LARGE SCALE GENOMIC DNA]</scope>
    <source>
        <strain evidence="2">FR3</strain>
    </source>
</reference>
<dbReference type="CTD" id="66058914"/>
<evidence type="ECO:0000313" key="3">
    <source>
        <dbReference type="Proteomes" id="UP000006672"/>
    </source>
</evidence>
<reference evidence="4" key="3">
    <citation type="submission" date="2019-12" db="UniProtKB">
        <authorList>
            <consortium name="WormBaseParasite"/>
        </authorList>
    </citation>
    <scope>IDENTIFICATION</scope>
</reference>
<dbReference type="GO" id="GO:0016791">
    <property type="term" value="F:phosphatase activity"/>
    <property type="evidence" value="ECO:0007669"/>
    <property type="project" value="UniProtKB-ARBA"/>
</dbReference>
<proteinExistence type="predicted"/>
<evidence type="ECO:0000313" key="4">
    <source>
        <dbReference type="WBParaSite" id="Bm17654.1"/>
    </source>
</evidence>
<organism evidence="2">
    <name type="scientific">Brugia malayi</name>
    <name type="common">Filarial nematode worm</name>
    <dbReference type="NCBI Taxonomy" id="6279"/>
    <lineage>
        <taxon>Eukaryota</taxon>
        <taxon>Metazoa</taxon>
        <taxon>Ecdysozoa</taxon>
        <taxon>Nematoda</taxon>
        <taxon>Chromadorea</taxon>
        <taxon>Rhabditida</taxon>
        <taxon>Spirurina</taxon>
        <taxon>Spiruromorpha</taxon>
        <taxon>Filarioidea</taxon>
        <taxon>Onchocercidae</taxon>
        <taxon>Brugia</taxon>
    </lineage>
</organism>
<accession>A0A4E9FKN8</accession>
<dbReference type="KEGG" id="bmy:BM_BM17654"/>
<dbReference type="InterPro" id="IPR029033">
    <property type="entry name" value="His_PPase_superfam"/>
</dbReference>
<accession>A0A5S6PE07</accession>
<evidence type="ECO:0000313" key="2">
    <source>
        <dbReference type="EMBL" id="VIO96889.1"/>
    </source>
</evidence>